<protein>
    <submittedName>
        <fullName evidence="4">Tetratricopeptide repeat-containing protein</fullName>
    </submittedName>
</protein>
<organism evidence="4 5">
    <name type="scientific">Parapedobacter luteus</name>
    <dbReference type="NCBI Taxonomy" id="623280"/>
    <lineage>
        <taxon>Bacteria</taxon>
        <taxon>Pseudomonadati</taxon>
        <taxon>Bacteroidota</taxon>
        <taxon>Sphingobacteriia</taxon>
        <taxon>Sphingobacteriales</taxon>
        <taxon>Sphingobacteriaceae</taxon>
        <taxon>Parapedobacter</taxon>
    </lineage>
</organism>
<keyword evidence="1" id="KW-0802">TPR repeat</keyword>
<dbReference type="OrthoDB" id="6190788at2"/>
<dbReference type="InterPro" id="IPR036890">
    <property type="entry name" value="HATPase_C_sf"/>
</dbReference>
<dbReference type="InterPro" id="IPR010559">
    <property type="entry name" value="Sig_transdc_His_kin_internal"/>
</dbReference>
<dbReference type="SUPFAM" id="SSF55874">
    <property type="entry name" value="ATPase domain of HSP90 chaperone/DNA topoisomerase II/histidine kinase"/>
    <property type="match status" value="1"/>
</dbReference>
<keyword evidence="2" id="KW-0812">Transmembrane</keyword>
<dbReference type="Gene3D" id="1.25.40.10">
    <property type="entry name" value="Tetratricopeptide repeat domain"/>
    <property type="match status" value="2"/>
</dbReference>
<dbReference type="RefSeq" id="WP_079718222.1">
    <property type="nucleotide sequence ID" value="NZ_FUYS01000011.1"/>
</dbReference>
<evidence type="ECO:0000256" key="2">
    <source>
        <dbReference type="SAM" id="Phobius"/>
    </source>
</evidence>
<dbReference type="InterPro" id="IPR019734">
    <property type="entry name" value="TPR_rpt"/>
</dbReference>
<dbReference type="Pfam" id="PF06580">
    <property type="entry name" value="His_kinase"/>
    <property type="match status" value="1"/>
</dbReference>
<dbReference type="SUPFAM" id="SSF48452">
    <property type="entry name" value="TPR-like"/>
    <property type="match status" value="2"/>
</dbReference>
<evidence type="ECO:0000313" key="4">
    <source>
        <dbReference type="EMBL" id="SKB87827.1"/>
    </source>
</evidence>
<dbReference type="PANTHER" id="PTHR34220:SF7">
    <property type="entry name" value="SENSOR HISTIDINE KINASE YPDA"/>
    <property type="match status" value="1"/>
</dbReference>
<gene>
    <name evidence="4" type="ORF">SAMN05660226_03587</name>
</gene>
<dbReference type="Gene3D" id="3.30.565.10">
    <property type="entry name" value="Histidine kinase-like ATPase, C-terminal domain"/>
    <property type="match status" value="1"/>
</dbReference>
<dbReference type="Pfam" id="PF13181">
    <property type="entry name" value="TPR_8"/>
    <property type="match status" value="2"/>
</dbReference>
<dbReference type="GO" id="GO:0000155">
    <property type="term" value="F:phosphorelay sensor kinase activity"/>
    <property type="evidence" value="ECO:0007669"/>
    <property type="project" value="InterPro"/>
</dbReference>
<keyword evidence="2" id="KW-0472">Membrane</keyword>
<evidence type="ECO:0000259" key="3">
    <source>
        <dbReference type="Pfam" id="PF06580"/>
    </source>
</evidence>
<dbReference type="PROSITE" id="PS50005">
    <property type="entry name" value="TPR"/>
    <property type="match status" value="1"/>
</dbReference>
<sequence>MKGLLSLVVICSIGSMEGYIQRPLDSLHADLARRDVIDTALVDLRNDYLRQRLLANPTDTILLAFANETLEIAGAIRYARGTLLAYERLGLVYQYALGDPYRALEYYQQAMQLAESEDVLASYQAGIIGNIGNIYYEQEEYGKALNYFRRVLAFQNDMELAATANIGNIYGNLQQNDSAAYYLKRAISLARETSNWVFLANGLCSLSLVYVHLGETHAAQEAIEESLALIEQHQIGFVRTTAYINAAMVYLAGHDLVHAERFASDALKMDGALNNATVQKAAWATLADVYAAQHRYKDALEAYKRYDAFQDSLTSQNRRVEINRRQLQYDFEKQKALAQAEIRRQTTIRNASLLGGGVLLVIGILGFILYKRRRDIVVQKQDAEFKALVADTELKALRAQLNPHFIFNSLNSISDYIAKSDIESAQEYLTQFAQLMRQTLENSDRKEISLAADLLFMELYLKVEAKRLSDKFSYRIDVDEAIDIDNTLVPPMLLQPLIENSIWHGMARKEGKGHIHIAFRKAGETLICSVDDDGVGRRTEDVAKASKRSFGLRLTEARLAILNKQKNVQGRLDIIDKTEGGGVFTEVRLPLQLAF</sequence>
<keyword evidence="2" id="KW-1133">Transmembrane helix</keyword>
<feature type="transmembrane region" description="Helical" evidence="2">
    <location>
        <begin position="351"/>
        <end position="370"/>
    </location>
</feature>
<accession>A0A1T5EV52</accession>
<name>A0A1T5EV52_9SPHI</name>
<proteinExistence type="predicted"/>
<dbReference type="EMBL" id="FUYS01000011">
    <property type="protein sequence ID" value="SKB87827.1"/>
    <property type="molecule type" value="Genomic_DNA"/>
</dbReference>
<dbReference type="Pfam" id="PF13424">
    <property type="entry name" value="TPR_12"/>
    <property type="match status" value="1"/>
</dbReference>
<keyword evidence="5" id="KW-1185">Reference proteome</keyword>
<reference evidence="4 5" key="1">
    <citation type="submission" date="2017-02" db="EMBL/GenBank/DDBJ databases">
        <authorList>
            <person name="Peterson S.W."/>
        </authorList>
    </citation>
    <scope>NUCLEOTIDE SEQUENCE [LARGE SCALE GENOMIC DNA]</scope>
    <source>
        <strain evidence="4 5">DSM 22899</strain>
    </source>
</reference>
<dbReference type="Proteomes" id="UP000190541">
    <property type="component" value="Unassembled WGS sequence"/>
</dbReference>
<evidence type="ECO:0000256" key="1">
    <source>
        <dbReference type="PROSITE-ProRule" id="PRU00339"/>
    </source>
</evidence>
<dbReference type="InterPro" id="IPR050640">
    <property type="entry name" value="Bact_2-comp_sensor_kinase"/>
</dbReference>
<dbReference type="PANTHER" id="PTHR34220">
    <property type="entry name" value="SENSOR HISTIDINE KINASE YPDA"/>
    <property type="match status" value="1"/>
</dbReference>
<feature type="repeat" description="TPR" evidence="1">
    <location>
        <begin position="125"/>
        <end position="158"/>
    </location>
</feature>
<feature type="domain" description="Signal transduction histidine kinase internal region" evidence="3">
    <location>
        <begin position="392"/>
        <end position="472"/>
    </location>
</feature>
<dbReference type="STRING" id="623280.SAMN05660226_03587"/>
<evidence type="ECO:0000313" key="5">
    <source>
        <dbReference type="Proteomes" id="UP000190541"/>
    </source>
</evidence>
<dbReference type="InterPro" id="IPR011990">
    <property type="entry name" value="TPR-like_helical_dom_sf"/>
</dbReference>
<dbReference type="SMART" id="SM00028">
    <property type="entry name" value="TPR"/>
    <property type="match status" value="5"/>
</dbReference>
<dbReference type="AlphaFoldDB" id="A0A1T5EV52"/>
<dbReference type="GO" id="GO:0016020">
    <property type="term" value="C:membrane"/>
    <property type="evidence" value="ECO:0007669"/>
    <property type="project" value="InterPro"/>
</dbReference>